<feature type="compositionally biased region" description="Acidic residues" evidence="3">
    <location>
        <begin position="1016"/>
        <end position="1030"/>
    </location>
</feature>
<feature type="compositionally biased region" description="Polar residues" evidence="3">
    <location>
        <begin position="31"/>
        <end position="59"/>
    </location>
</feature>
<sequence length="1481" mass="160106">MSLSLPPLNPSSSSPSLSITSSSTMTPTPSQYNSSIPYNPQSSQPIQQTNSQTNLRVNTNISNNNWSSRLRSNSALSPRTTPNSLSPINTTFDHNNNVRPNLTSGGHGSSRSLGSTQSNNNSYDRLPVSSASGSTTSPSPLSPNSASTSDERDRNNDDVANVIRGLRSTSASNLHSPTSGNGNIQSPNGTSRISSRNTSGNGRLRTNGSSTTPPTNTNNNNNGPPTEEYMLNKIKEISGKSKDEGDTLDISRQSMTKITDDIVDLFERGVGKDKKGVCRLALSYNSLTNDSISYKFSQLSRLRYLNLKGNYLTEFPRAITELAGLEILDLSKNKITAFPDDPRRLSKLKVLSLTNNKIYTLPGYVVQFTSLKVFKVDHNPIEWPPKEVLGPLAESADQSKSKSGEAGSSSGKDKKDEDLRPWIENMKSWMRQRAADSTRLLQQAEEPNRFHEEEPLSATSIATSASARSFQSRLESPMATSFSQDTVKRSIPPPNLDDRPHTPSRPFTLGRNRSATFSDDALARSISPGPSQYSPYRPRHNRDLSSSSFTSPPSASTESSAHSRVPSVNLPQPPTIPAAQGHTRGASYTASQRLSGSLTVKKSLPDLRQSHAQIIEDRKNDGQPIEETRPLGLGIAAPGVPKFQLPGRGWGGDMIRSPTAGPTISGQERSRIMSRKGSIEMMRRTSGDMTASAEIAEKRNSQEGPQIDDSRNSYFRRLSTLPVSSISKSIPPALLKFMDAIRGILYALSQLHSALRQYLVFAVNERVASVFTRVMEPAGQYMNNLINALDRFDSMSRRNSPPVHAIRSVIDAAKESVAVFAKVVAVLKLQIPALKTNDVRYTRTLLTMIYGSMAEIACSWKNMSPLLSEIRPLLVIDVGGLAMRSMGGVKMVPTGSLSGRTPISPIIERRESQSPASVSKSTVGGSPLVPQVEDSPVPATVNTNATATSLRTIGKSRRQAGSFSSLDVERGMLMGSPGGPRSNETNSTDQLSTPATYLRHRPSESATIVLDKQAEEVEEDEEEEEEEEEPQNSQQAPIPPPVFSTNTISPNGTPFTIPGTPPEVVPSHQQPIAMIPGNSRQGGHHPSSSSGSSHAMAMSFTNGNGITSNPPIAPSRKLSVDVRPPTPSSASVFDEDLLDVIETATDTAFTCWLKLAEDIGASSPPNGFAVHQKSGSQSSIMSNNNNNNEATARLGHHPFTPLSSTDNGRSSRRPSTISVKHHQELLQLLSAAEQITAGLRESLMGLRANPASFHSNSTSSDLFNNLQSFIKTVIKVSNLVKIISSKHQFPLNVRQSCSKLTQSTRECAILIQVSSLKPTLTPNTSSSNTFSSSTTPNSATTPYNQHMNNNQTPSSAITLGGTRSFSSPIYNNPYNNHNQHASSSISLSSSSRNHSNLALNSQEDLSNPSYQYQHQPHSAGYTNTNNFSISSSSFSSSSSPWNDTDKERNGLRGLQLPSRQMALGLGLGRSKSSNAVPPINP</sequence>
<feature type="compositionally biased region" description="Basic and acidic residues" evidence="3">
    <location>
        <begin position="411"/>
        <end position="420"/>
    </location>
</feature>
<feature type="region of interest" description="Disordered" evidence="3">
    <location>
        <begin position="1166"/>
        <end position="1216"/>
    </location>
</feature>
<feature type="compositionally biased region" description="Polar residues" evidence="3">
    <location>
        <begin position="1099"/>
        <end position="1110"/>
    </location>
</feature>
<dbReference type="SMART" id="SM00369">
    <property type="entry name" value="LRR_TYP"/>
    <property type="match status" value="3"/>
</dbReference>
<keyword evidence="1" id="KW-0433">Leucine-rich repeat</keyword>
<dbReference type="Proteomes" id="UP001355207">
    <property type="component" value="Chromosome 6"/>
</dbReference>
<evidence type="ECO:0000256" key="2">
    <source>
        <dbReference type="ARBA" id="ARBA00022737"/>
    </source>
</evidence>
<feature type="region of interest" description="Disordered" evidence="3">
    <location>
        <begin position="168"/>
        <end position="228"/>
    </location>
</feature>
<feature type="compositionally biased region" description="Low complexity" evidence="3">
    <location>
        <begin position="545"/>
        <end position="563"/>
    </location>
</feature>
<feature type="compositionally biased region" description="Low complexity" evidence="3">
    <location>
        <begin position="1"/>
        <end position="30"/>
    </location>
</feature>
<feature type="compositionally biased region" description="Polar residues" evidence="3">
    <location>
        <begin position="468"/>
        <end position="485"/>
    </location>
</feature>
<evidence type="ECO:0000313" key="6">
    <source>
        <dbReference type="Proteomes" id="UP001355207"/>
    </source>
</evidence>
<gene>
    <name evidence="5" type="ORF">L201_004798</name>
</gene>
<feature type="compositionally biased region" description="Low complexity" evidence="3">
    <location>
        <begin position="1319"/>
        <end position="1344"/>
    </location>
</feature>
<evidence type="ECO:0000259" key="4">
    <source>
        <dbReference type="Pfam" id="PF23598"/>
    </source>
</evidence>
<feature type="compositionally biased region" description="Polar residues" evidence="3">
    <location>
        <begin position="913"/>
        <end position="924"/>
    </location>
</feature>
<dbReference type="InterPro" id="IPR032675">
    <property type="entry name" value="LRR_dom_sf"/>
</dbReference>
<feature type="region of interest" description="Disordered" evidence="3">
    <location>
        <begin position="1074"/>
        <end position="1123"/>
    </location>
</feature>
<dbReference type="InterPro" id="IPR003591">
    <property type="entry name" value="Leu-rich_rpt_typical-subtyp"/>
</dbReference>
<feature type="compositionally biased region" description="Polar residues" evidence="3">
    <location>
        <begin position="78"/>
        <end position="103"/>
    </location>
</feature>
<name>A0AAX4JZ57_9TREE</name>
<feature type="compositionally biased region" description="Low complexity" evidence="3">
    <location>
        <begin position="457"/>
        <end position="467"/>
    </location>
</feature>
<dbReference type="InterPro" id="IPR050216">
    <property type="entry name" value="LRR_domain-containing"/>
</dbReference>
<dbReference type="Pfam" id="PF10428">
    <property type="entry name" value="SOG2"/>
    <property type="match status" value="1"/>
</dbReference>
<dbReference type="PROSITE" id="PS51450">
    <property type="entry name" value="LRR"/>
    <property type="match status" value="2"/>
</dbReference>
<keyword evidence="2" id="KW-0677">Repeat</keyword>
<feature type="compositionally biased region" description="Polar residues" evidence="3">
    <location>
        <begin position="1043"/>
        <end position="1053"/>
    </location>
</feature>
<feature type="compositionally biased region" description="Low complexity" evidence="3">
    <location>
        <begin position="60"/>
        <end position="77"/>
    </location>
</feature>
<keyword evidence="6" id="KW-1185">Reference proteome</keyword>
<feature type="domain" description="Disease resistance R13L4/SHOC-2-like LRR" evidence="4">
    <location>
        <begin position="281"/>
        <end position="376"/>
    </location>
</feature>
<protein>
    <recommendedName>
        <fullName evidence="4">Disease resistance R13L4/SHOC-2-like LRR domain-containing protein</fullName>
    </recommendedName>
</protein>
<feature type="region of interest" description="Disordered" evidence="3">
    <location>
        <begin position="447"/>
        <end position="594"/>
    </location>
</feature>
<feature type="region of interest" description="Disordered" evidence="3">
    <location>
        <begin position="1319"/>
        <end position="1395"/>
    </location>
</feature>
<feature type="compositionally biased region" description="Polar residues" evidence="3">
    <location>
        <begin position="1345"/>
        <end position="1381"/>
    </location>
</feature>
<dbReference type="Pfam" id="PF23598">
    <property type="entry name" value="LRR_14"/>
    <property type="match status" value="1"/>
</dbReference>
<dbReference type="Gene3D" id="3.80.10.10">
    <property type="entry name" value="Ribonuclease Inhibitor"/>
    <property type="match status" value="1"/>
</dbReference>
<evidence type="ECO:0000256" key="1">
    <source>
        <dbReference type="ARBA" id="ARBA00022614"/>
    </source>
</evidence>
<feature type="compositionally biased region" description="Low complexity" evidence="3">
    <location>
        <begin position="1084"/>
        <end position="1094"/>
    </location>
</feature>
<dbReference type="GeneID" id="91095468"/>
<reference evidence="5 6" key="1">
    <citation type="submission" date="2024-01" db="EMBL/GenBank/DDBJ databases">
        <title>Comparative genomics of Cryptococcus and Kwoniella reveals pathogenesis evolution and contrasting modes of karyotype evolution via chromosome fusion or intercentromeric recombination.</title>
        <authorList>
            <person name="Coelho M.A."/>
            <person name="David-Palma M."/>
            <person name="Shea T."/>
            <person name="Bowers K."/>
            <person name="McGinley-Smith S."/>
            <person name="Mohammad A.W."/>
            <person name="Gnirke A."/>
            <person name="Yurkov A.M."/>
            <person name="Nowrousian M."/>
            <person name="Sun S."/>
            <person name="Cuomo C.A."/>
            <person name="Heitman J."/>
        </authorList>
    </citation>
    <scope>NUCLEOTIDE SEQUENCE [LARGE SCALE GENOMIC DNA]</scope>
    <source>
        <strain evidence="5 6">CBS 6074</strain>
    </source>
</reference>
<dbReference type="SUPFAM" id="SSF52075">
    <property type="entry name" value="Outer arm dynein light chain 1"/>
    <property type="match status" value="1"/>
</dbReference>
<dbReference type="PANTHER" id="PTHR48051">
    <property type="match status" value="1"/>
</dbReference>
<feature type="compositionally biased region" description="Low complexity" evidence="3">
    <location>
        <begin position="936"/>
        <end position="948"/>
    </location>
</feature>
<feature type="compositionally biased region" description="Low complexity" evidence="3">
    <location>
        <begin position="129"/>
        <end position="148"/>
    </location>
</feature>
<feature type="compositionally biased region" description="Polar residues" evidence="3">
    <location>
        <begin position="1201"/>
        <end position="1216"/>
    </location>
</feature>
<dbReference type="InterPro" id="IPR001611">
    <property type="entry name" value="Leu-rich_rpt"/>
</dbReference>
<organism evidence="5 6">
    <name type="scientific">Kwoniella dendrophila CBS 6074</name>
    <dbReference type="NCBI Taxonomy" id="1295534"/>
    <lineage>
        <taxon>Eukaryota</taxon>
        <taxon>Fungi</taxon>
        <taxon>Dikarya</taxon>
        <taxon>Basidiomycota</taxon>
        <taxon>Agaricomycotina</taxon>
        <taxon>Tremellomycetes</taxon>
        <taxon>Tremellales</taxon>
        <taxon>Cryptococcaceae</taxon>
        <taxon>Kwoniella</taxon>
    </lineage>
</organism>
<dbReference type="InterPro" id="IPR055414">
    <property type="entry name" value="LRR_R13L4/SHOC2-like"/>
</dbReference>
<dbReference type="EMBL" id="CP144103">
    <property type="protein sequence ID" value="WWC89870.1"/>
    <property type="molecule type" value="Genomic_DNA"/>
</dbReference>
<evidence type="ECO:0000313" key="5">
    <source>
        <dbReference type="EMBL" id="WWC89870.1"/>
    </source>
</evidence>
<proteinExistence type="predicted"/>
<feature type="region of interest" description="Disordered" evidence="3">
    <location>
        <begin position="386"/>
        <end position="420"/>
    </location>
</feature>
<feature type="compositionally biased region" description="Low complexity" evidence="3">
    <location>
        <begin position="1382"/>
        <end position="1395"/>
    </location>
</feature>
<feature type="region of interest" description="Disordered" evidence="3">
    <location>
        <begin position="1462"/>
        <end position="1481"/>
    </location>
</feature>
<dbReference type="GO" id="GO:0005737">
    <property type="term" value="C:cytoplasm"/>
    <property type="evidence" value="ECO:0007669"/>
    <property type="project" value="TreeGrafter"/>
</dbReference>
<feature type="compositionally biased region" description="Polar residues" evidence="3">
    <location>
        <begin position="1173"/>
        <end position="1182"/>
    </location>
</feature>
<feature type="region of interest" description="Disordered" evidence="3">
    <location>
        <begin position="1"/>
        <end position="155"/>
    </location>
</feature>
<feature type="region of interest" description="Disordered" evidence="3">
    <location>
        <begin position="1432"/>
        <end position="1455"/>
    </location>
</feature>
<feature type="compositionally biased region" description="Polar residues" evidence="3">
    <location>
        <begin position="168"/>
        <end position="201"/>
    </location>
</feature>
<feature type="compositionally biased region" description="Polar residues" evidence="3">
    <location>
        <begin position="982"/>
        <end position="995"/>
    </location>
</feature>
<dbReference type="InterPro" id="IPR019487">
    <property type="entry name" value="RAM_signalling_pathway_SOG2"/>
</dbReference>
<dbReference type="RefSeq" id="XP_066076633.1">
    <property type="nucleotide sequence ID" value="XM_066220536.1"/>
</dbReference>
<feature type="region of interest" description="Disordered" evidence="3">
    <location>
        <begin position="900"/>
        <end position="1053"/>
    </location>
</feature>
<dbReference type="PANTHER" id="PTHR48051:SF46">
    <property type="entry name" value="LEUCINE RICH REPEAT-CONTAINING DOMAIN PROTEIN"/>
    <property type="match status" value="1"/>
</dbReference>
<feature type="compositionally biased region" description="Low complexity" evidence="3">
    <location>
        <begin position="206"/>
        <end position="226"/>
    </location>
</feature>
<evidence type="ECO:0000256" key="3">
    <source>
        <dbReference type="SAM" id="MobiDB-lite"/>
    </source>
</evidence>
<accession>A0AAX4JZ57</accession>